<dbReference type="AlphaFoldDB" id="A0AAW2J6W4"/>
<sequence>METSKENSIMLRFRYLRENLEESDKKFGQLALNTQVVGQIQKVDLDTIQIAIRTTMVASTSLWNYLQEPIWKASPSGMTHDLREHDPKHTVRVQDSRPVVEDSSTTCTRPSLNSGETATIESQGVVNPVPLGLKRERLELGR</sequence>
<feature type="compositionally biased region" description="Polar residues" evidence="1">
    <location>
        <begin position="102"/>
        <end position="115"/>
    </location>
</feature>
<reference evidence="2" key="2">
    <citation type="journal article" date="2024" name="Plant">
        <title>Genomic evolution and insights into agronomic trait innovations of Sesamum species.</title>
        <authorList>
            <person name="Miao H."/>
            <person name="Wang L."/>
            <person name="Qu L."/>
            <person name="Liu H."/>
            <person name="Sun Y."/>
            <person name="Le M."/>
            <person name="Wang Q."/>
            <person name="Wei S."/>
            <person name="Zheng Y."/>
            <person name="Lin W."/>
            <person name="Duan Y."/>
            <person name="Cao H."/>
            <person name="Xiong S."/>
            <person name="Wang X."/>
            <person name="Wei L."/>
            <person name="Li C."/>
            <person name="Ma Q."/>
            <person name="Ju M."/>
            <person name="Zhao R."/>
            <person name="Li G."/>
            <person name="Mu C."/>
            <person name="Tian Q."/>
            <person name="Mei H."/>
            <person name="Zhang T."/>
            <person name="Gao T."/>
            <person name="Zhang H."/>
        </authorList>
    </citation>
    <scope>NUCLEOTIDE SEQUENCE</scope>
    <source>
        <strain evidence="2">G01</strain>
    </source>
</reference>
<reference evidence="2" key="1">
    <citation type="submission" date="2020-06" db="EMBL/GenBank/DDBJ databases">
        <authorList>
            <person name="Li T."/>
            <person name="Hu X."/>
            <person name="Zhang T."/>
            <person name="Song X."/>
            <person name="Zhang H."/>
            <person name="Dai N."/>
            <person name="Sheng W."/>
            <person name="Hou X."/>
            <person name="Wei L."/>
        </authorList>
    </citation>
    <scope>NUCLEOTIDE SEQUENCE</scope>
    <source>
        <strain evidence="2">G01</strain>
        <tissue evidence="2">Leaf</tissue>
    </source>
</reference>
<proteinExistence type="predicted"/>
<feature type="region of interest" description="Disordered" evidence="1">
    <location>
        <begin position="77"/>
        <end position="115"/>
    </location>
</feature>
<name>A0AAW2J6W4_9LAMI</name>
<comment type="caution">
    <text evidence="2">The sequence shown here is derived from an EMBL/GenBank/DDBJ whole genome shotgun (WGS) entry which is preliminary data.</text>
</comment>
<organism evidence="2">
    <name type="scientific">Sesamum angustifolium</name>
    <dbReference type="NCBI Taxonomy" id="2727405"/>
    <lineage>
        <taxon>Eukaryota</taxon>
        <taxon>Viridiplantae</taxon>
        <taxon>Streptophyta</taxon>
        <taxon>Embryophyta</taxon>
        <taxon>Tracheophyta</taxon>
        <taxon>Spermatophyta</taxon>
        <taxon>Magnoliopsida</taxon>
        <taxon>eudicotyledons</taxon>
        <taxon>Gunneridae</taxon>
        <taxon>Pentapetalae</taxon>
        <taxon>asterids</taxon>
        <taxon>lamiids</taxon>
        <taxon>Lamiales</taxon>
        <taxon>Pedaliaceae</taxon>
        <taxon>Sesamum</taxon>
    </lineage>
</organism>
<evidence type="ECO:0000313" key="2">
    <source>
        <dbReference type="EMBL" id="KAL0289503.1"/>
    </source>
</evidence>
<protein>
    <submittedName>
        <fullName evidence="2">Uncharacterized protein</fullName>
    </submittedName>
</protein>
<accession>A0AAW2J6W4</accession>
<dbReference type="EMBL" id="JACGWK010001398">
    <property type="protein sequence ID" value="KAL0289503.1"/>
    <property type="molecule type" value="Genomic_DNA"/>
</dbReference>
<evidence type="ECO:0000256" key="1">
    <source>
        <dbReference type="SAM" id="MobiDB-lite"/>
    </source>
</evidence>
<gene>
    <name evidence="2" type="ORF">Sangu_2611900</name>
</gene>
<feature type="compositionally biased region" description="Basic and acidic residues" evidence="1">
    <location>
        <begin position="80"/>
        <end position="100"/>
    </location>
</feature>